<feature type="transmembrane region" description="Helical" evidence="1">
    <location>
        <begin position="67"/>
        <end position="89"/>
    </location>
</feature>
<feature type="transmembrane region" description="Helical" evidence="1">
    <location>
        <begin position="174"/>
        <end position="193"/>
    </location>
</feature>
<feature type="domain" description="Acyltransferase 3" evidence="2">
    <location>
        <begin position="23"/>
        <end position="283"/>
    </location>
</feature>
<protein>
    <submittedName>
        <fullName evidence="3">Membrane protein</fullName>
    </submittedName>
</protein>
<feature type="transmembrane region" description="Helical" evidence="1">
    <location>
        <begin position="301"/>
        <end position="320"/>
    </location>
</feature>
<gene>
    <name evidence="3" type="ORF">MLI01_27490</name>
</gene>
<dbReference type="RefSeq" id="WP_141387646.1">
    <property type="nucleotide sequence ID" value="NZ_BJNQ01000022.1"/>
</dbReference>
<feature type="transmembrane region" description="Helical" evidence="1">
    <location>
        <begin position="110"/>
        <end position="129"/>
    </location>
</feature>
<feature type="transmembrane region" description="Helical" evidence="1">
    <location>
        <begin position="230"/>
        <end position="250"/>
    </location>
</feature>
<evidence type="ECO:0000256" key="1">
    <source>
        <dbReference type="SAM" id="Phobius"/>
    </source>
</evidence>
<feature type="transmembrane region" description="Helical" evidence="1">
    <location>
        <begin position="262"/>
        <end position="281"/>
    </location>
</feature>
<feature type="transmembrane region" description="Helical" evidence="1">
    <location>
        <begin position="26"/>
        <end position="47"/>
    </location>
</feature>
<sequence length="394" mass="41062">MTIVQAPRAVSTTAPPRASRDTGVDFLRALCVLGVVLLHAIMVGVTVGESGPVFDNASDESAWIAPLSWFLQVMPLFFVIGGFSGLLAYQRMRQRGGTAIGFVAGRVHRLLRPAILTIAVIGLALALLTVSGVPANLIATAGFRYGQPLWFLGVFLLCQALLPLLAASHERAPLRTIGALAVAAIAVDVLRAASGLEGLGFLNLAFVWMTLQQLGFFLADGSIDRLSRRVRAAAGIAALLTLVATFAFGIYSPDLIANMTIYVWHMPVLLLMAGSTAVFALMTGMRLPALDSAGWWAGRPLWLATAVALTALVAVAFTRFESQPAPPATSSMRRLVVGTLSGLVGIVLLLALGTSVATALIAIALIAASLRLSSLSSAGAASQSASPTARLVPA</sequence>
<keyword evidence="1" id="KW-0472">Membrane</keyword>
<proteinExistence type="predicted"/>
<organism evidence="3 4">
    <name type="scientific">Microbacterium maritypicum</name>
    <name type="common">Microbacterium liquefaciens</name>
    <dbReference type="NCBI Taxonomy" id="33918"/>
    <lineage>
        <taxon>Bacteria</taxon>
        <taxon>Bacillati</taxon>
        <taxon>Actinomycetota</taxon>
        <taxon>Actinomycetes</taxon>
        <taxon>Micrococcales</taxon>
        <taxon>Microbacteriaceae</taxon>
        <taxon>Microbacterium</taxon>
    </lineage>
</organism>
<feature type="transmembrane region" description="Helical" evidence="1">
    <location>
        <begin position="199"/>
        <end position="218"/>
    </location>
</feature>
<dbReference type="AlphaFoldDB" id="A0A4Y4BBY3"/>
<evidence type="ECO:0000313" key="3">
    <source>
        <dbReference type="EMBL" id="GEC76604.1"/>
    </source>
</evidence>
<name>A0A4Y4BBY3_MICMQ</name>
<evidence type="ECO:0000313" key="4">
    <source>
        <dbReference type="Proteomes" id="UP000317410"/>
    </source>
</evidence>
<dbReference type="InterPro" id="IPR002656">
    <property type="entry name" value="Acyl_transf_3_dom"/>
</dbReference>
<evidence type="ECO:0000259" key="2">
    <source>
        <dbReference type="Pfam" id="PF01757"/>
    </source>
</evidence>
<comment type="caution">
    <text evidence="3">The sequence shown here is derived from an EMBL/GenBank/DDBJ whole genome shotgun (WGS) entry which is preliminary data.</text>
</comment>
<reference evidence="3 4" key="1">
    <citation type="submission" date="2019-06" db="EMBL/GenBank/DDBJ databases">
        <title>Whole genome shotgun sequence of Microbacterium liquefaciens NBRC 15037.</title>
        <authorList>
            <person name="Hosoyama A."/>
            <person name="Uohara A."/>
            <person name="Ohji S."/>
            <person name="Ichikawa N."/>
        </authorList>
    </citation>
    <scope>NUCLEOTIDE SEQUENCE [LARGE SCALE GENOMIC DNA]</scope>
    <source>
        <strain evidence="3 4">NBRC 15037</strain>
    </source>
</reference>
<keyword evidence="1" id="KW-1133">Transmembrane helix</keyword>
<dbReference type="Pfam" id="PF01757">
    <property type="entry name" value="Acyl_transf_3"/>
    <property type="match status" value="1"/>
</dbReference>
<feature type="transmembrane region" description="Helical" evidence="1">
    <location>
        <begin position="340"/>
        <end position="367"/>
    </location>
</feature>
<keyword evidence="1" id="KW-0812">Transmembrane</keyword>
<accession>A0A4Y4BBY3</accession>
<feature type="transmembrane region" description="Helical" evidence="1">
    <location>
        <begin position="149"/>
        <end position="167"/>
    </location>
</feature>
<dbReference type="GO" id="GO:0016747">
    <property type="term" value="F:acyltransferase activity, transferring groups other than amino-acyl groups"/>
    <property type="evidence" value="ECO:0007669"/>
    <property type="project" value="InterPro"/>
</dbReference>
<dbReference type="EMBL" id="BJNQ01000022">
    <property type="protein sequence ID" value="GEC76604.1"/>
    <property type="molecule type" value="Genomic_DNA"/>
</dbReference>
<dbReference type="Proteomes" id="UP000317410">
    <property type="component" value="Unassembled WGS sequence"/>
</dbReference>